<proteinExistence type="predicted"/>
<dbReference type="SMART" id="SM00530">
    <property type="entry name" value="HTH_XRE"/>
    <property type="match status" value="1"/>
</dbReference>
<evidence type="ECO:0000313" key="2">
    <source>
        <dbReference type="EMBL" id="SFQ80367.1"/>
    </source>
</evidence>
<feature type="domain" description="HTH cro/C1-type" evidence="1">
    <location>
        <begin position="15"/>
        <end position="79"/>
    </location>
</feature>
<keyword evidence="2" id="KW-0238">DNA-binding</keyword>
<dbReference type="GO" id="GO:0003677">
    <property type="term" value="F:DNA binding"/>
    <property type="evidence" value="ECO:0007669"/>
    <property type="project" value="UniProtKB-KW"/>
</dbReference>
<dbReference type="EMBL" id="FOWC01000027">
    <property type="protein sequence ID" value="SFQ80367.1"/>
    <property type="molecule type" value="Genomic_DNA"/>
</dbReference>
<accession>A0A1I6BHV8</accession>
<evidence type="ECO:0000259" key="1">
    <source>
        <dbReference type="PROSITE" id="PS50943"/>
    </source>
</evidence>
<dbReference type="Gene3D" id="1.10.260.40">
    <property type="entry name" value="lambda repressor-like DNA-binding domains"/>
    <property type="match status" value="1"/>
</dbReference>
<dbReference type="CDD" id="cd00093">
    <property type="entry name" value="HTH_XRE"/>
    <property type="match status" value="1"/>
</dbReference>
<organism evidence="2 3">
    <name type="scientific">Amycolatopsis rubida</name>
    <dbReference type="NCBI Taxonomy" id="112413"/>
    <lineage>
        <taxon>Bacteria</taxon>
        <taxon>Bacillati</taxon>
        <taxon>Actinomycetota</taxon>
        <taxon>Actinomycetes</taxon>
        <taxon>Pseudonocardiales</taxon>
        <taxon>Pseudonocardiaceae</taxon>
        <taxon>Amycolatopsis</taxon>
    </lineage>
</organism>
<evidence type="ECO:0000313" key="3">
    <source>
        <dbReference type="Proteomes" id="UP000199137"/>
    </source>
</evidence>
<dbReference type="AlphaFoldDB" id="A0A1I6BHV8"/>
<dbReference type="Proteomes" id="UP000199137">
    <property type="component" value="Unassembled WGS sequence"/>
</dbReference>
<dbReference type="STRING" id="112413.SAMN05421854_12765"/>
<gene>
    <name evidence="2" type="ORF">SAMN05421854_12765</name>
</gene>
<dbReference type="InterPro" id="IPR001387">
    <property type="entry name" value="Cro/C1-type_HTH"/>
</dbReference>
<reference evidence="2 3" key="1">
    <citation type="submission" date="2016-10" db="EMBL/GenBank/DDBJ databases">
        <authorList>
            <person name="de Groot N.N."/>
        </authorList>
    </citation>
    <scope>NUCLEOTIDE SEQUENCE [LARGE SCALE GENOMIC DNA]</scope>
    <source>
        <strain evidence="2 3">DSM 44637</strain>
    </source>
</reference>
<dbReference type="InterPro" id="IPR010982">
    <property type="entry name" value="Lambda_DNA-bd_dom_sf"/>
</dbReference>
<dbReference type="RefSeq" id="WP_208865534.1">
    <property type="nucleotide sequence ID" value="NZ_FOWC01000027.1"/>
</dbReference>
<sequence>MHWDEATAKKFGRALRRLREERHMSQEALAFQAGVTKNQVQLIESGRASGRKDAAGPSNPRMSTLAGLAAVLSMSVSDLLESADL</sequence>
<dbReference type="SUPFAM" id="SSF47413">
    <property type="entry name" value="lambda repressor-like DNA-binding domains"/>
    <property type="match status" value="1"/>
</dbReference>
<dbReference type="Pfam" id="PF13560">
    <property type="entry name" value="HTH_31"/>
    <property type="match status" value="1"/>
</dbReference>
<name>A0A1I6BHV8_9PSEU</name>
<dbReference type="PROSITE" id="PS50943">
    <property type="entry name" value="HTH_CROC1"/>
    <property type="match status" value="1"/>
</dbReference>
<protein>
    <submittedName>
        <fullName evidence="2">DNA-binding transcriptional regulator, XRE-family HTH domain</fullName>
    </submittedName>
</protein>